<accession>A0A915P2L4</accession>
<dbReference type="GO" id="GO:0043005">
    <property type="term" value="C:neuron projection"/>
    <property type="evidence" value="ECO:0007669"/>
    <property type="project" value="TreeGrafter"/>
</dbReference>
<dbReference type="FunFam" id="4.10.640.40:FF:000001">
    <property type="entry name" value="Cytoplasmic polyadenylation element-binding 2 isoform X2"/>
    <property type="match status" value="1"/>
</dbReference>
<evidence type="ECO:0000259" key="10">
    <source>
        <dbReference type="PROSITE" id="PS50102"/>
    </source>
</evidence>
<dbReference type="SUPFAM" id="SSF54928">
    <property type="entry name" value="RNA-binding domain, RBD"/>
    <property type="match status" value="1"/>
</dbReference>
<keyword evidence="11" id="KW-1185">Reference proteome</keyword>
<dbReference type="InterPro" id="IPR032296">
    <property type="entry name" value="CEBP_ZZ"/>
</dbReference>
<dbReference type="Gene3D" id="4.10.640.40">
    <property type="entry name" value="Cytoplasmic polyadenylation element-binding protein, ZZ domain"/>
    <property type="match status" value="1"/>
</dbReference>
<evidence type="ECO:0000256" key="8">
    <source>
        <dbReference type="PROSITE-ProRule" id="PRU00176"/>
    </source>
</evidence>
<dbReference type="InterPro" id="IPR000504">
    <property type="entry name" value="RRM_dom"/>
</dbReference>
<evidence type="ECO:0000256" key="3">
    <source>
        <dbReference type="ARBA" id="ARBA00022871"/>
    </source>
</evidence>
<dbReference type="Gene3D" id="3.30.70.330">
    <property type="match status" value="2"/>
</dbReference>
<keyword evidence="4 8" id="KW-0694">RNA-binding</keyword>
<dbReference type="Pfam" id="PF16366">
    <property type="entry name" value="CEBP_ZZ"/>
    <property type="match status" value="1"/>
</dbReference>
<evidence type="ECO:0000256" key="1">
    <source>
        <dbReference type="ARBA" id="ARBA00022737"/>
    </source>
</evidence>
<evidence type="ECO:0000256" key="6">
    <source>
        <dbReference type="ARBA" id="ARBA00065903"/>
    </source>
</evidence>
<dbReference type="InterPro" id="IPR034819">
    <property type="entry name" value="CPEB"/>
</dbReference>
<feature type="domain" description="RRM" evidence="10">
    <location>
        <begin position="127"/>
        <end position="198"/>
    </location>
</feature>
<dbReference type="InterPro" id="IPR038446">
    <property type="entry name" value="CEBP_ZZ_sf"/>
</dbReference>
<dbReference type="GO" id="GO:0003730">
    <property type="term" value="F:mRNA 3'-UTR binding"/>
    <property type="evidence" value="ECO:0007669"/>
    <property type="project" value="InterPro"/>
</dbReference>
<dbReference type="AlphaFoldDB" id="A0A915P2L4"/>
<proteinExistence type="predicted"/>
<comment type="function">
    <text evidence="5">Cytoplasmic polyadenylation element binding protein that binds to and regulates the translation of specific mRNAs. Essential for progression through meiosis. Involved in spermatogenesis.</text>
</comment>
<dbReference type="GO" id="GO:0000900">
    <property type="term" value="F:mRNA regulatory element binding translation repressor activity"/>
    <property type="evidence" value="ECO:0007669"/>
    <property type="project" value="TreeGrafter"/>
</dbReference>
<dbReference type="GO" id="GO:0005634">
    <property type="term" value="C:nucleus"/>
    <property type="evidence" value="ECO:0007669"/>
    <property type="project" value="TreeGrafter"/>
</dbReference>
<reference evidence="12" key="1">
    <citation type="submission" date="2022-11" db="UniProtKB">
        <authorList>
            <consortium name="WormBaseParasite"/>
        </authorList>
    </citation>
    <scope>IDENTIFICATION</scope>
</reference>
<dbReference type="PANTHER" id="PTHR12566">
    <property type="entry name" value="CYTOPLASMIC POLYADENYLATION ELEMENT BINDING PROTEIN CPEB"/>
    <property type="match status" value="1"/>
</dbReference>
<dbReference type="InterPro" id="IPR012677">
    <property type="entry name" value="Nucleotide-bd_a/b_plait_sf"/>
</dbReference>
<dbReference type="PANTHER" id="PTHR12566:SF17">
    <property type="entry name" value="CYTOPLASMIC POLYADENYLATION ELEMENT-BINDING PROTEIN 1"/>
    <property type="match status" value="1"/>
</dbReference>
<organism evidence="11 12">
    <name type="scientific">Meloidogyne floridensis</name>
    <dbReference type="NCBI Taxonomy" id="298350"/>
    <lineage>
        <taxon>Eukaryota</taxon>
        <taxon>Metazoa</taxon>
        <taxon>Ecdysozoa</taxon>
        <taxon>Nematoda</taxon>
        <taxon>Chromadorea</taxon>
        <taxon>Rhabditida</taxon>
        <taxon>Tylenchina</taxon>
        <taxon>Tylenchomorpha</taxon>
        <taxon>Tylenchoidea</taxon>
        <taxon>Meloidogynidae</taxon>
        <taxon>Meloidogyninae</taxon>
        <taxon>Meloidogyne</taxon>
    </lineage>
</organism>
<dbReference type="CDD" id="cd19757">
    <property type="entry name" value="Bbox1"/>
    <property type="match status" value="1"/>
</dbReference>
<dbReference type="GO" id="GO:0007283">
    <property type="term" value="P:spermatogenesis"/>
    <property type="evidence" value="ECO:0007669"/>
    <property type="project" value="UniProtKB-KW"/>
</dbReference>
<protein>
    <recommendedName>
        <fullName evidence="7">Cytoplasmic polyadenylation element-binding protein 1</fullName>
    </recommendedName>
</protein>
<keyword evidence="2" id="KW-0221">Differentiation</keyword>
<dbReference type="GO" id="GO:0005737">
    <property type="term" value="C:cytoplasm"/>
    <property type="evidence" value="ECO:0007669"/>
    <property type="project" value="TreeGrafter"/>
</dbReference>
<evidence type="ECO:0000256" key="7">
    <source>
        <dbReference type="ARBA" id="ARBA00070028"/>
    </source>
</evidence>
<sequence length="446" mass="50281">MFCDTEVFSRKVFVGGLPIDITETEVKQTFQKFGALLVDWPCRSVDFSFAIKKEQASGKQVTGYAFLIYLEEVFVQKLISKCYREGDRYYMLLSSKTVREKPVQIRPWRLTDMDYMPRPSSFLDPRRTIFIGGVPRPTKASELAFVLESHYGSVCYAGIDVDPEMKYPKGAARVTFNTFKSYVAAMAGRFVNIPHSDSTKRVEIKPYVVNDQMCDNCHGKLCQDRYAPYFCGDVCCLQYYCEACWDRLHYGGANRIREVHKPFVRMGEQTKQVNLGSLSLTRNHNGDLLFGLGQGANIFGFGADRRLGLNIGPGRFGAINDNGLILGNQRFGIDSQLGYENGRGLDLGSFLNLFQPIGQQFAYQQNPVASQRTNLALGEVNQENVSSVAVNDGDQQFPPSVGSGWNGEEETERKGRIHHKNHFKENLKDDEDLTMPLVPLDGLKKQ</sequence>
<dbReference type="GO" id="GO:0008135">
    <property type="term" value="F:translation factor activity, RNA binding"/>
    <property type="evidence" value="ECO:0007669"/>
    <property type="project" value="TreeGrafter"/>
</dbReference>
<keyword evidence="3" id="KW-0744">Spermatogenesis</keyword>
<dbReference type="GO" id="GO:0045202">
    <property type="term" value="C:synapse"/>
    <property type="evidence" value="ECO:0007669"/>
    <property type="project" value="TreeGrafter"/>
</dbReference>
<dbReference type="GO" id="GO:0043022">
    <property type="term" value="F:ribosome binding"/>
    <property type="evidence" value="ECO:0007669"/>
    <property type="project" value="TreeGrafter"/>
</dbReference>
<comment type="subunit">
    <text evidence="6">Interacts with fbf-1.</text>
</comment>
<feature type="domain" description="RRM" evidence="10">
    <location>
        <begin position="10"/>
        <end position="110"/>
    </location>
</feature>
<dbReference type="GO" id="GO:0030154">
    <property type="term" value="P:cell differentiation"/>
    <property type="evidence" value="ECO:0007669"/>
    <property type="project" value="UniProtKB-KW"/>
</dbReference>
<dbReference type="CDD" id="cd12724">
    <property type="entry name" value="RRM1_CPEB2_like"/>
    <property type="match status" value="1"/>
</dbReference>
<dbReference type="PROSITE" id="PS50102">
    <property type="entry name" value="RRM"/>
    <property type="match status" value="2"/>
</dbReference>
<evidence type="ECO:0000313" key="11">
    <source>
        <dbReference type="Proteomes" id="UP000887560"/>
    </source>
</evidence>
<feature type="region of interest" description="Disordered" evidence="9">
    <location>
        <begin position="390"/>
        <end position="446"/>
    </location>
</feature>
<keyword evidence="1" id="KW-0677">Repeat</keyword>
<evidence type="ECO:0000256" key="4">
    <source>
        <dbReference type="ARBA" id="ARBA00022884"/>
    </source>
</evidence>
<evidence type="ECO:0000313" key="12">
    <source>
        <dbReference type="WBParaSite" id="scf7180000422756.g9538"/>
    </source>
</evidence>
<dbReference type="SMART" id="SM00360">
    <property type="entry name" value="RRM"/>
    <property type="match status" value="2"/>
</dbReference>
<dbReference type="Proteomes" id="UP000887560">
    <property type="component" value="Unplaced"/>
</dbReference>
<dbReference type="WBParaSite" id="scf7180000422756.g9538">
    <property type="protein sequence ID" value="scf7180000422756.g9538"/>
    <property type="gene ID" value="scf7180000422756.g9538"/>
</dbReference>
<dbReference type="InterPro" id="IPR035979">
    <property type="entry name" value="RBD_domain_sf"/>
</dbReference>
<dbReference type="GO" id="GO:2000766">
    <property type="term" value="P:negative regulation of cytoplasmic translation"/>
    <property type="evidence" value="ECO:0007669"/>
    <property type="project" value="TreeGrafter"/>
</dbReference>
<evidence type="ECO:0000256" key="5">
    <source>
        <dbReference type="ARBA" id="ARBA00058170"/>
    </source>
</evidence>
<evidence type="ECO:0000256" key="9">
    <source>
        <dbReference type="SAM" id="MobiDB-lite"/>
    </source>
</evidence>
<dbReference type="CDD" id="cd12726">
    <property type="entry name" value="RRM2_CPEB2_like"/>
    <property type="match status" value="1"/>
</dbReference>
<dbReference type="Pfam" id="PF16367">
    <property type="entry name" value="RRM_7"/>
    <property type="match status" value="1"/>
</dbReference>
<evidence type="ECO:0000256" key="2">
    <source>
        <dbReference type="ARBA" id="ARBA00022782"/>
    </source>
</evidence>
<name>A0A915P2L4_9BILA</name>